<dbReference type="EMBL" id="DS989853">
    <property type="protein sequence ID" value="EDX74431.1"/>
    <property type="molecule type" value="Genomic_DNA"/>
</dbReference>
<dbReference type="AlphaFoldDB" id="B4VUP1"/>
<accession>B4VUP1</accession>
<protein>
    <submittedName>
        <fullName evidence="1">Uncharacterized protein</fullName>
    </submittedName>
</protein>
<dbReference type="Proteomes" id="UP000003835">
    <property type="component" value="Unassembled WGS sequence"/>
</dbReference>
<organism evidence="1 2">
    <name type="scientific">Coleofasciculus chthonoplastes PCC 7420</name>
    <dbReference type="NCBI Taxonomy" id="118168"/>
    <lineage>
        <taxon>Bacteria</taxon>
        <taxon>Bacillati</taxon>
        <taxon>Cyanobacteriota</taxon>
        <taxon>Cyanophyceae</taxon>
        <taxon>Coleofasciculales</taxon>
        <taxon>Coleofasciculaceae</taxon>
        <taxon>Coleofasciculus</taxon>
    </lineage>
</organism>
<evidence type="ECO:0000313" key="1">
    <source>
        <dbReference type="EMBL" id="EDX74431.1"/>
    </source>
</evidence>
<reference evidence="1 2" key="1">
    <citation type="submission" date="2008-07" db="EMBL/GenBank/DDBJ databases">
        <authorList>
            <person name="Tandeau de Marsac N."/>
            <person name="Ferriera S."/>
            <person name="Johnson J."/>
            <person name="Kravitz S."/>
            <person name="Beeson K."/>
            <person name="Sutton G."/>
            <person name="Rogers Y.-H."/>
            <person name="Friedman R."/>
            <person name="Frazier M."/>
            <person name="Venter J.C."/>
        </authorList>
    </citation>
    <scope>NUCLEOTIDE SEQUENCE [LARGE SCALE GENOMIC DNA]</scope>
    <source>
        <strain evidence="1 2">PCC 7420</strain>
    </source>
</reference>
<name>B4VUP1_9CYAN</name>
<keyword evidence="2" id="KW-1185">Reference proteome</keyword>
<evidence type="ECO:0000313" key="2">
    <source>
        <dbReference type="Proteomes" id="UP000003835"/>
    </source>
</evidence>
<sequence>MLMCQWLPTVRQCHSVNCGLDTTPDTSEELRYFLEVTKTLS</sequence>
<dbReference type="HOGENOM" id="CLU_3268468_0_0_3"/>
<proteinExistence type="predicted"/>
<gene>
    <name evidence="1" type="ORF">MC7420_3955</name>
</gene>